<organism evidence="2 3">
    <name type="scientific">Engelhardtia mirabilis</name>
    <dbReference type="NCBI Taxonomy" id="2528011"/>
    <lineage>
        <taxon>Bacteria</taxon>
        <taxon>Pseudomonadati</taxon>
        <taxon>Planctomycetota</taxon>
        <taxon>Planctomycetia</taxon>
        <taxon>Planctomycetia incertae sedis</taxon>
        <taxon>Engelhardtia</taxon>
    </lineage>
</organism>
<dbReference type="RefSeq" id="WP_145068369.1">
    <property type="nucleotide sequence ID" value="NZ_CP036287.1"/>
</dbReference>
<dbReference type="EMBL" id="CP036287">
    <property type="protein sequence ID" value="QDU68933.1"/>
    <property type="molecule type" value="Genomic_DNA"/>
</dbReference>
<sequence length="153" mass="17431">MELDPTQEPAGRSFEDAYLGRGWAFPVTWRTDRDGGGGRVRVNMAEKLEDIQQSIRLILETAMGERVMNPEFGSEVQRYVFAPITPQSMADLGRAVRQALIVWERRIRGVEVDVGSHQGEIGRLDVKISFFVDTHRMRQSFIFPFYVDQPGGQ</sequence>
<feature type="domain" description="IraD/Gp25-like" evidence="1">
    <location>
        <begin position="47"/>
        <end position="134"/>
    </location>
</feature>
<proteinExistence type="predicted"/>
<evidence type="ECO:0000313" key="2">
    <source>
        <dbReference type="EMBL" id="QDU68933.1"/>
    </source>
</evidence>
<accession>A0A518BPS1</accession>
<dbReference type="SUPFAM" id="SSF160719">
    <property type="entry name" value="gpW/gp25-like"/>
    <property type="match status" value="1"/>
</dbReference>
<gene>
    <name evidence="2" type="ORF">Pla133_40480</name>
</gene>
<reference evidence="2 3" key="1">
    <citation type="submission" date="2019-02" db="EMBL/GenBank/DDBJ databases">
        <title>Deep-cultivation of Planctomycetes and their phenomic and genomic characterization uncovers novel biology.</title>
        <authorList>
            <person name="Wiegand S."/>
            <person name="Jogler M."/>
            <person name="Boedeker C."/>
            <person name="Pinto D."/>
            <person name="Vollmers J."/>
            <person name="Rivas-Marin E."/>
            <person name="Kohn T."/>
            <person name="Peeters S.H."/>
            <person name="Heuer A."/>
            <person name="Rast P."/>
            <person name="Oberbeckmann S."/>
            <person name="Bunk B."/>
            <person name="Jeske O."/>
            <person name="Meyerdierks A."/>
            <person name="Storesund J.E."/>
            <person name="Kallscheuer N."/>
            <person name="Luecker S."/>
            <person name="Lage O.M."/>
            <person name="Pohl T."/>
            <person name="Merkel B.J."/>
            <person name="Hornburger P."/>
            <person name="Mueller R.-W."/>
            <person name="Bruemmer F."/>
            <person name="Labrenz M."/>
            <person name="Spormann A.M."/>
            <person name="Op den Camp H."/>
            <person name="Overmann J."/>
            <person name="Amann R."/>
            <person name="Jetten M.S.M."/>
            <person name="Mascher T."/>
            <person name="Medema M.H."/>
            <person name="Devos D.P."/>
            <person name="Kaster A.-K."/>
            <person name="Ovreas L."/>
            <person name="Rohde M."/>
            <person name="Galperin M.Y."/>
            <person name="Jogler C."/>
        </authorList>
    </citation>
    <scope>NUCLEOTIDE SEQUENCE [LARGE SCALE GENOMIC DNA]</scope>
    <source>
        <strain evidence="2 3">Pla133</strain>
    </source>
</reference>
<dbReference type="Gene3D" id="3.10.450.40">
    <property type="match status" value="1"/>
</dbReference>
<dbReference type="Pfam" id="PF04965">
    <property type="entry name" value="GPW_gp25"/>
    <property type="match status" value="1"/>
</dbReference>
<dbReference type="InterPro" id="IPR007048">
    <property type="entry name" value="IraD/Gp25-like"/>
</dbReference>
<evidence type="ECO:0000259" key="1">
    <source>
        <dbReference type="Pfam" id="PF04965"/>
    </source>
</evidence>
<dbReference type="KEGG" id="pbap:Pla133_40480"/>
<dbReference type="AlphaFoldDB" id="A0A518BPS1"/>
<keyword evidence="3" id="KW-1185">Reference proteome</keyword>
<protein>
    <submittedName>
        <fullName evidence="2">Gene 25-like lysozyme</fullName>
    </submittedName>
</protein>
<evidence type="ECO:0000313" key="3">
    <source>
        <dbReference type="Proteomes" id="UP000316921"/>
    </source>
</evidence>
<name>A0A518BPS1_9BACT</name>
<dbReference type="Proteomes" id="UP000316921">
    <property type="component" value="Chromosome"/>
</dbReference>